<comment type="caution">
    <text evidence="1">The sequence shown here is derived from an EMBL/GenBank/DDBJ whole genome shotgun (WGS) entry which is preliminary data.</text>
</comment>
<name>A0A6G0T1Z6_APHGL</name>
<dbReference type="AlphaFoldDB" id="A0A6G0T1Z6"/>
<sequence length="276" mass="32061">MSMSLPSNMISQHGKKLKIIDGYKMRFHKMLNGDVKRWCCVKKTCTAYVKTDMSENTIIDTQEELCECPLKLIHLELKNKKTDSLTTSDISCIRKGIYAACRSILPKKPTNIQDVHSSLNSLDIKTFDNETFLLVNDKLYSSCFLELKNECKKLNLCLNPEIMYADFEKSIHMGAKNVWPDIITKGCRFHLEQAWWRKVQNFGLSTHYCDDLSEIGQFLKNIFGLPMLNEDDVEISFTVNFMSIKPNDEKLNQFMDYLVENYIDTQSDLPPHTWQK</sequence>
<accession>A0A6G0T1Z6</accession>
<dbReference type="Gene3D" id="2.20.25.240">
    <property type="match status" value="1"/>
</dbReference>
<dbReference type="Proteomes" id="UP000475862">
    <property type="component" value="Unassembled WGS sequence"/>
</dbReference>
<evidence type="ECO:0008006" key="3">
    <source>
        <dbReference type="Google" id="ProtNLM"/>
    </source>
</evidence>
<proteinExistence type="predicted"/>
<protein>
    <recommendedName>
        <fullName evidence="3">FLYWCH-type domain-containing protein</fullName>
    </recommendedName>
</protein>
<reference evidence="1 2" key="1">
    <citation type="submission" date="2019-08" db="EMBL/GenBank/DDBJ databases">
        <title>The genome of the soybean aphid Biotype 1, its phylome, world population structure and adaptation to the North American continent.</title>
        <authorList>
            <person name="Giordano R."/>
            <person name="Donthu R.K."/>
            <person name="Hernandez A.G."/>
            <person name="Wright C.L."/>
            <person name="Zimin A.V."/>
        </authorList>
    </citation>
    <scope>NUCLEOTIDE SEQUENCE [LARGE SCALE GENOMIC DNA]</scope>
    <source>
        <tissue evidence="1">Whole aphids</tissue>
    </source>
</reference>
<evidence type="ECO:0000313" key="2">
    <source>
        <dbReference type="Proteomes" id="UP000475862"/>
    </source>
</evidence>
<organism evidence="1 2">
    <name type="scientific">Aphis glycines</name>
    <name type="common">Soybean aphid</name>
    <dbReference type="NCBI Taxonomy" id="307491"/>
    <lineage>
        <taxon>Eukaryota</taxon>
        <taxon>Metazoa</taxon>
        <taxon>Ecdysozoa</taxon>
        <taxon>Arthropoda</taxon>
        <taxon>Hexapoda</taxon>
        <taxon>Insecta</taxon>
        <taxon>Pterygota</taxon>
        <taxon>Neoptera</taxon>
        <taxon>Paraneoptera</taxon>
        <taxon>Hemiptera</taxon>
        <taxon>Sternorrhyncha</taxon>
        <taxon>Aphidomorpha</taxon>
        <taxon>Aphidoidea</taxon>
        <taxon>Aphididae</taxon>
        <taxon>Aphidini</taxon>
        <taxon>Aphis</taxon>
        <taxon>Aphis</taxon>
    </lineage>
</organism>
<gene>
    <name evidence="1" type="ORF">AGLY_015574</name>
</gene>
<evidence type="ECO:0000313" key="1">
    <source>
        <dbReference type="EMBL" id="KAE9523927.1"/>
    </source>
</evidence>
<dbReference type="EMBL" id="VYZN01000074">
    <property type="protein sequence ID" value="KAE9523927.1"/>
    <property type="molecule type" value="Genomic_DNA"/>
</dbReference>
<keyword evidence="2" id="KW-1185">Reference proteome</keyword>
<dbReference type="OrthoDB" id="6605074at2759"/>